<dbReference type="SMART" id="SM00494">
    <property type="entry name" value="ChtBD2"/>
    <property type="match status" value="4"/>
</dbReference>
<evidence type="ECO:0000313" key="9">
    <source>
        <dbReference type="EMBL" id="ROT63650.1"/>
    </source>
</evidence>
<feature type="compositionally biased region" description="Pro residues" evidence="7">
    <location>
        <begin position="951"/>
        <end position="965"/>
    </location>
</feature>
<dbReference type="Pfam" id="PF02412">
    <property type="entry name" value="TSP_3"/>
    <property type="match status" value="6"/>
</dbReference>
<dbReference type="SUPFAM" id="SSF57625">
    <property type="entry name" value="Invertebrate chitin-binding proteins"/>
    <property type="match status" value="3"/>
</dbReference>
<dbReference type="STRING" id="6689.A0A3R7QCY9"/>
<feature type="compositionally biased region" description="Basic and acidic residues" evidence="7">
    <location>
        <begin position="582"/>
        <end position="598"/>
    </location>
</feature>
<evidence type="ECO:0000313" key="10">
    <source>
        <dbReference type="Proteomes" id="UP000283509"/>
    </source>
</evidence>
<dbReference type="InterPro" id="IPR008859">
    <property type="entry name" value="Thrombospondin_C"/>
</dbReference>
<proteinExistence type="predicted"/>
<feature type="compositionally biased region" description="Basic and acidic residues" evidence="7">
    <location>
        <begin position="893"/>
        <end position="907"/>
    </location>
</feature>
<feature type="compositionally biased region" description="Pro residues" evidence="7">
    <location>
        <begin position="998"/>
        <end position="1015"/>
    </location>
</feature>
<dbReference type="Pfam" id="PF05735">
    <property type="entry name" value="TSP_C"/>
    <property type="match status" value="1"/>
</dbReference>
<dbReference type="SUPFAM" id="SSF49899">
    <property type="entry name" value="Concanavalin A-like lectins/glucanases"/>
    <property type="match status" value="1"/>
</dbReference>
<dbReference type="InterPro" id="IPR003367">
    <property type="entry name" value="Thrombospondin_3-like_rpt"/>
</dbReference>
<evidence type="ECO:0000256" key="3">
    <source>
        <dbReference type="ARBA" id="ARBA00022737"/>
    </source>
</evidence>
<dbReference type="EMBL" id="QCYY01003402">
    <property type="protein sequence ID" value="ROT63650.1"/>
    <property type="molecule type" value="Genomic_DNA"/>
</dbReference>
<comment type="caution">
    <text evidence="9">The sequence shown here is derived from an EMBL/GenBank/DDBJ whole genome shotgun (WGS) entry which is preliminary data.</text>
</comment>
<dbReference type="PANTHER" id="PTHR10199:SF100">
    <property type="entry name" value="THROMBOSPONDIN, ISOFORM A"/>
    <property type="match status" value="1"/>
</dbReference>
<keyword evidence="2" id="KW-0732">Signal</keyword>
<organism evidence="9 10">
    <name type="scientific">Penaeus vannamei</name>
    <name type="common">Whiteleg shrimp</name>
    <name type="synonym">Litopenaeus vannamei</name>
    <dbReference type="NCBI Taxonomy" id="6689"/>
    <lineage>
        <taxon>Eukaryota</taxon>
        <taxon>Metazoa</taxon>
        <taxon>Ecdysozoa</taxon>
        <taxon>Arthropoda</taxon>
        <taxon>Crustacea</taxon>
        <taxon>Multicrustacea</taxon>
        <taxon>Malacostraca</taxon>
        <taxon>Eumalacostraca</taxon>
        <taxon>Eucarida</taxon>
        <taxon>Decapoda</taxon>
        <taxon>Dendrobranchiata</taxon>
        <taxon>Penaeoidea</taxon>
        <taxon>Penaeidae</taxon>
        <taxon>Penaeus</taxon>
    </lineage>
</organism>
<name>A0A3R7QCY9_PENVA</name>
<gene>
    <name evidence="9" type="ORF">C7M84_018454</name>
</gene>
<feature type="compositionally biased region" description="Pro residues" evidence="7">
    <location>
        <begin position="867"/>
        <end position="879"/>
    </location>
</feature>
<sequence>MGKCNDLHRLECPGEGRFPDLNACGQFYDCTSDSNGSYVMTRDYCRGFVYNATARTCSGDVRCKSRRSRSPPIASHKHSHLCEFKPDSFQCADCKNLVMCIKGQAFIRRCTSGAFCDKRERFGGAVCYPGRPQECTCEKPHSLRQDLYDPQRFFSCESAGSKPEGYRCQDNMIFDEALGLCRNKESTLSCTEAGLFAIPKSCSDYFSCIPLRHGWVQRFYMCTNNRYFSQKSEACKDPCSGNFVCTIPGYFGDPFDTRRFFVCFDDPLRIIKIHYQCPTGHVWNSNFTRGAEQCVPDTEGRSQAPCFVPIDSCPDVYMFEETGRSMLSTGACDQEPCFPGVSCNPAVEAPFYSCDPCPPGAEGDGVLCKCGVGFAGDGRECHLDSDLDGFPDRDLDCPDPHCRRDNCIAVPNSGQEDTDGDAVGDACDDDADGDGLGTFEDNCPLVSNPLQEDADFDARGDRCDNCPYVPNPEQKDTDGDFVGDDCDDDIDNDGILNEMDNCPFTPNAHQVDTDGDGVGDVCDNCPEDANPWQENKDENAAGDACDFDIDSDRDGVQDSADNCPVHANSDQVDVDGDGAGDACDKDSDNDGKDSSFADGRYRGDACRRDFDGDGVEDASDNCIRNPTVHKTDFRSLQTVSLDHDHYIFPPEWVVNDNGTEIHQTKSTDPVLAVGPHNLGNVDYEGTLYVTDHSDDDYVGIVFSYQTNAKFYAMTWKKETQFWSALAEKGVQLRAIDSATGPGRELRRALWDSGTTDGQVTVLWQNGTLGWHPHVAYRWQLHHRPDLGVMRLFLYEGRSLVADSGNVYDDTLKGGRLGLYCFSQRAVVWSNLRYACADDLPKAMLDDLPPEKRSQKATSLRTRTRLRPLPPLSPRLPPRTPRTHASPPRGPHAFPREPHAFPRPREPHAFPAEPHAFPRGPATPTPRLSRGTPRTPRLSPRTPRTHAFPADPANPRPRPTPFPADPRTPRLSRGPHAFPRSPRGPTRETREPHASDPANPTPFPADPADPTPPPSTPLGGKITDDETDDRLPTTRLLVGWTTDVLAPLCLDY</sequence>
<protein>
    <submittedName>
        <fullName evidence="9">Thrombospondin</fullName>
    </submittedName>
</protein>
<dbReference type="InterPro" id="IPR036508">
    <property type="entry name" value="Chitin-bd_dom_sf"/>
</dbReference>
<feature type="compositionally biased region" description="Low complexity" evidence="7">
    <location>
        <begin position="931"/>
        <end position="950"/>
    </location>
</feature>
<feature type="repeat" description="TSP type-3" evidence="6">
    <location>
        <begin position="475"/>
        <end position="510"/>
    </location>
</feature>
<dbReference type="PANTHER" id="PTHR10199">
    <property type="entry name" value="THROMBOSPONDIN"/>
    <property type="match status" value="1"/>
</dbReference>
<accession>A0A3R7QCY9</accession>
<keyword evidence="4 6" id="KW-0106">Calcium</keyword>
<feature type="region of interest" description="Disordered" evidence="7">
    <location>
        <begin position="525"/>
        <end position="598"/>
    </location>
</feature>
<evidence type="ECO:0000256" key="1">
    <source>
        <dbReference type="ARBA" id="ARBA00022536"/>
    </source>
</evidence>
<dbReference type="GO" id="GO:0007155">
    <property type="term" value="P:cell adhesion"/>
    <property type="evidence" value="ECO:0007669"/>
    <property type="project" value="InterPro"/>
</dbReference>
<dbReference type="SUPFAM" id="SSF103647">
    <property type="entry name" value="TSP type-3 repeat"/>
    <property type="match status" value="3"/>
</dbReference>
<reference evidence="9 10" key="2">
    <citation type="submission" date="2019-01" db="EMBL/GenBank/DDBJ databases">
        <title>The decoding of complex shrimp genome reveals the adaptation for benthos swimmer, frequently molting mechanism and breeding impact on genome.</title>
        <authorList>
            <person name="Sun Y."/>
            <person name="Gao Y."/>
            <person name="Yu Y."/>
        </authorList>
    </citation>
    <scope>NUCLEOTIDE SEQUENCE [LARGE SCALE GENOMIC DNA]</scope>
    <source>
        <tissue evidence="9">Muscle</tissue>
    </source>
</reference>
<dbReference type="InterPro" id="IPR028974">
    <property type="entry name" value="TSP_type-3_rpt"/>
</dbReference>
<dbReference type="GO" id="GO:0008061">
    <property type="term" value="F:chitin binding"/>
    <property type="evidence" value="ECO:0007669"/>
    <property type="project" value="InterPro"/>
</dbReference>
<dbReference type="FunFam" id="4.10.1080.10:FF:000002">
    <property type="entry name" value="Thrombospondin 3"/>
    <property type="match status" value="1"/>
</dbReference>
<dbReference type="OrthoDB" id="6352737at2759"/>
<dbReference type="AlphaFoldDB" id="A0A3R7QCY9"/>
<evidence type="ECO:0000256" key="4">
    <source>
        <dbReference type="ARBA" id="ARBA00022837"/>
    </source>
</evidence>
<feature type="region of interest" description="Disordered" evidence="7">
    <location>
        <begin position="842"/>
        <end position="1029"/>
    </location>
</feature>
<keyword evidence="5" id="KW-0325">Glycoprotein</keyword>
<evidence type="ECO:0000256" key="6">
    <source>
        <dbReference type="PROSITE-ProRule" id="PRU00634"/>
    </source>
</evidence>
<dbReference type="GO" id="GO:0005576">
    <property type="term" value="C:extracellular region"/>
    <property type="evidence" value="ECO:0007669"/>
    <property type="project" value="InterPro"/>
</dbReference>
<keyword evidence="1" id="KW-0245">EGF-like domain</keyword>
<feature type="repeat" description="TSP type-3" evidence="6">
    <location>
        <begin position="416"/>
        <end position="451"/>
    </location>
</feature>
<dbReference type="PROSITE" id="PS51234">
    <property type="entry name" value="TSP3"/>
    <property type="match status" value="2"/>
</dbReference>
<evidence type="ECO:0000259" key="8">
    <source>
        <dbReference type="PROSITE" id="PS51236"/>
    </source>
</evidence>
<evidence type="ECO:0000256" key="7">
    <source>
        <dbReference type="SAM" id="MobiDB-lite"/>
    </source>
</evidence>
<keyword evidence="3" id="KW-0677">Repeat</keyword>
<feature type="compositionally biased region" description="Basic and acidic residues" evidence="7">
    <location>
        <begin position="842"/>
        <end position="853"/>
    </location>
</feature>
<evidence type="ECO:0000256" key="2">
    <source>
        <dbReference type="ARBA" id="ARBA00022729"/>
    </source>
</evidence>
<dbReference type="InterPro" id="IPR002557">
    <property type="entry name" value="Chitin-bd_dom"/>
</dbReference>
<feature type="compositionally biased region" description="Low complexity" evidence="7">
    <location>
        <begin position="908"/>
        <end position="918"/>
    </location>
</feature>
<dbReference type="PROSITE" id="PS51236">
    <property type="entry name" value="TSP_CTER"/>
    <property type="match status" value="1"/>
</dbReference>
<feature type="domain" description="TSP C-terminal" evidence="8">
    <location>
        <begin position="634"/>
        <end position="840"/>
    </location>
</feature>
<reference evidence="9 10" key="1">
    <citation type="submission" date="2018-04" db="EMBL/GenBank/DDBJ databases">
        <authorList>
            <person name="Zhang X."/>
            <person name="Yuan J."/>
            <person name="Li F."/>
            <person name="Xiang J."/>
        </authorList>
    </citation>
    <scope>NUCLEOTIDE SEQUENCE [LARGE SCALE GENOMIC DNA]</scope>
    <source>
        <tissue evidence="9">Muscle</tissue>
    </source>
</reference>
<keyword evidence="10" id="KW-1185">Reference proteome</keyword>
<dbReference type="GO" id="GO:0005509">
    <property type="term" value="F:calcium ion binding"/>
    <property type="evidence" value="ECO:0007669"/>
    <property type="project" value="UniProtKB-UniRule"/>
</dbReference>
<dbReference type="FunFam" id="2.60.120.200:FF:000002">
    <property type="entry name" value="Thrombospondin 3"/>
    <property type="match status" value="1"/>
</dbReference>
<dbReference type="FunFam" id="4.10.1080.10:FF:000001">
    <property type="entry name" value="Thrombospondin 3"/>
    <property type="match status" value="1"/>
</dbReference>
<dbReference type="InterPro" id="IPR013320">
    <property type="entry name" value="ConA-like_dom_sf"/>
</dbReference>
<dbReference type="InterPro" id="IPR017897">
    <property type="entry name" value="Thrombospondin_3_rpt"/>
</dbReference>
<dbReference type="Gene3D" id="4.10.1080.10">
    <property type="entry name" value="TSP type-3 repeat"/>
    <property type="match status" value="3"/>
</dbReference>
<dbReference type="Gene3D" id="2.60.120.200">
    <property type="match status" value="1"/>
</dbReference>
<evidence type="ECO:0000256" key="5">
    <source>
        <dbReference type="ARBA" id="ARBA00023180"/>
    </source>
</evidence>
<dbReference type="Proteomes" id="UP000283509">
    <property type="component" value="Unassembled WGS sequence"/>
</dbReference>
<feature type="compositionally biased region" description="Basic and acidic residues" evidence="7">
    <location>
        <begin position="984"/>
        <end position="993"/>
    </location>
</feature>